<dbReference type="GO" id="GO:0042777">
    <property type="term" value="P:proton motive force-driven plasma membrane ATP synthesis"/>
    <property type="evidence" value="ECO:0007669"/>
    <property type="project" value="TreeGrafter"/>
</dbReference>
<gene>
    <name evidence="12" type="ORF">NCTC10179_00747</name>
</gene>
<dbReference type="EMBL" id="LR215039">
    <property type="protein sequence ID" value="VEU76551.1"/>
    <property type="molecule type" value="Genomic_DNA"/>
</dbReference>
<accession>A0A449B7I1</accession>
<evidence type="ECO:0000256" key="10">
    <source>
        <dbReference type="ARBA" id="ARBA00023310"/>
    </source>
</evidence>
<feature type="transmembrane region" description="Helical" evidence="11">
    <location>
        <begin position="186"/>
        <end position="202"/>
    </location>
</feature>
<evidence type="ECO:0000256" key="1">
    <source>
        <dbReference type="ARBA" id="ARBA00004141"/>
    </source>
</evidence>
<evidence type="ECO:0000256" key="4">
    <source>
        <dbReference type="ARBA" id="ARBA00022547"/>
    </source>
</evidence>
<comment type="subcellular location">
    <subcellularLocation>
        <location evidence="1">Membrane</location>
        <topology evidence="1">Multi-pass membrane protein</topology>
    </subcellularLocation>
</comment>
<evidence type="ECO:0000256" key="5">
    <source>
        <dbReference type="ARBA" id="ARBA00022692"/>
    </source>
</evidence>
<dbReference type="AlphaFoldDB" id="A0A449B7I1"/>
<reference evidence="12 13" key="1">
    <citation type="submission" date="2019-01" db="EMBL/GenBank/DDBJ databases">
        <authorList>
            <consortium name="Pathogen Informatics"/>
        </authorList>
    </citation>
    <scope>NUCLEOTIDE SEQUENCE [LARGE SCALE GENOMIC DNA]</scope>
    <source>
        <strain evidence="12 13">NCTC10179</strain>
    </source>
</reference>
<feature type="transmembrane region" description="Helical" evidence="11">
    <location>
        <begin position="158"/>
        <end position="179"/>
    </location>
</feature>
<dbReference type="GO" id="GO:0005886">
    <property type="term" value="C:plasma membrane"/>
    <property type="evidence" value="ECO:0007669"/>
    <property type="project" value="TreeGrafter"/>
</dbReference>
<keyword evidence="6" id="KW-0375">Hydrogen ion transport</keyword>
<evidence type="ECO:0000256" key="8">
    <source>
        <dbReference type="ARBA" id="ARBA00023065"/>
    </source>
</evidence>
<keyword evidence="10" id="KW-0066">ATP synthesis</keyword>
<name>A0A449B7I1_9BACT</name>
<dbReference type="RefSeq" id="WP_036435351.1">
    <property type="nucleotide sequence ID" value="NZ_LR215039.1"/>
</dbReference>
<evidence type="ECO:0000313" key="13">
    <source>
        <dbReference type="Proteomes" id="UP000289497"/>
    </source>
</evidence>
<dbReference type="NCBIfam" id="NF004487">
    <property type="entry name" value="PRK05815.3-5"/>
    <property type="match status" value="1"/>
</dbReference>
<evidence type="ECO:0000313" key="12">
    <source>
        <dbReference type="EMBL" id="VEU76551.1"/>
    </source>
</evidence>
<evidence type="ECO:0000256" key="11">
    <source>
        <dbReference type="SAM" id="Phobius"/>
    </source>
</evidence>
<feature type="transmembrane region" description="Helical" evidence="11">
    <location>
        <begin position="16"/>
        <end position="34"/>
    </location>
</feature>
<evidence type="ECO:0000256" key="3">
    <source>
        <dbReference type="ARBA" id="ARBA00022448"/>
    </source>
</evidence>
<keyword evidence="9 11" id="KW-0472">Membrane</keyword>
<keyword evidence="5 11" id="KW-0812">Transmembrane</keyword>
<sequence length="255" mass="29073">MDNIAEKLWVWNQPQLLSLIVTVLIILVLAIIAYRSIKKVKPNQAPSGAALLAEMYLSGLDKTMDETLEDKLPKARHYILTLFTMLAVGNLLSLVGLEPIGTSYSIPLTLGIATWLGIFVTGFVYQKIRYLKKYINIFEIIGDIAPLISLGFRLYGNLIGGGVVMFLMYSFLGYMWTLLPNLSEHQWYFFAPLITPAFHFYFDIFESLIQSYVFTVLTMSYWLNQLGEGEEVKKPASTKRDFKRVKVSQKLKAIY</sequence>
<evidence type="ECO:0000256" key="2">
    <source>
        <dbReference type="ARBA" id="ARBA00006810"/>
    </source>
</evidence>
<dbReference type="InterPro" id="IPR000568">
    <property type="entry name" value="ATP_synth_F0_asu"/>
</dbReference>
<dbReference type="SUPFAM" id="SSF81336">
    <property type="entry name" value="F1F0 ATP synthase subunit A"/>
    <property type="match status" value="1"/>
</dbReference>
<protein>
    <submittedName>
        <fullName evidence="12">F0F1 ATP synthase subunit A</fullName>
    </submittedName>
</protein>
<dbReference type="InterPro" id="IPR045082">
    <property type="entry name" value="ATP_syn_F0_a_bact/chloroplast"/>
</dbReference>
<dbReference type="Gene3D" id="1.20.120.220">
    <property type="entry name" value="ATP synthase, F0 complex, subunit A"/>
    <property type="match status" value="1"/>
</dbReference>
<dbReference type="PANTHER" id="PTHR42823:SF3">
    <property type="entry name" value="ATP SYNTHASE SUBUNIT A, CHLOROPLASTIC"/>
    <property type="match status" value="1"/>
</dbReference>
<dbReference type="CDD" id="cd00310">
    <property type="entry name" value="ATP-synt_Fo_a_6"/>
    <property type="match status" value="1"/>
</dbReference>
<dbReference type="PROSITE" id="PS00449">
    <property type="entry name" value="ATPASE_A"/>
    <property type="match status" value="1"/>
</dbReference>
<dbReference type="Proteomes" id="UP000289497">
    <property type="component" value="Chromosome"/>
</dbReference>
<dbReference type="PANTHER" id="PTHR42823">
    <property type="entry name" value="ATP SYNTHASE SUBUNIT A, CHLOROPLASTIC"/>
    <property type="match status" value="1"/>
</dbReference>
<keyword evidence="7 11" id="KW-1133">Transmembrane helix</keyword>
<evidence type="ECO:0000256" key="6">
    <source>
        <dbReference type="ARBA" id="ARBA00022781"/>
    </source>
</evidence>
<evidence type="ECO:0000256" key="7">
    <source>
        <dbReference type="ARBA" id="ARBA00022989"/>
    </source>
</evidence>
<keyword evidence="4" id="KW-0138">CF(0)</keyword>
<organism evidence="12 13">
    <name type="scientific">Mycoplasmopsis columboralis</name>
    <dbReference type="NCBI Taxonomy" id="171282"/>
    <lineage>
        <taxon>Bacteria</taxon>
        <taxon>Bacillati</taxon>
        <taxon>Mycoplasmatota</taxon>
        <taxon>Mycoplasmoidales</taxon>
        <taxon>Metamycoplasmataceae</taxon>
        <taxon>Mycoplasmopsis</taxon>
    </lineage>
</organism>
<dbReference type="GO" id="GO:0045259">
    <property type="term" value="C:proton-transporting ATP synthase complex"/>
    <property type="evidence" value="ECO:0007669"/>
    <property type="project" value="UniProtKB-KW"/>
</dbReference>
<comment type="similarity">
    <text evidence="2">Belongs to the ATPase A chain family.</text>
</comment>
<dbReference type="GO" id="GO:0046933">
    <property type="term" value="F:proton-transporting ATP synthase activity, rotational mechanism"/>
    <property type="evidence" value="ECO:0007669"/>
    <property type="project" value="TreeGrafter"/>
</dbReference>
<keyword evidence="3" id="KW-0813">Transport</keyword>
<evidence type="ECO:0000256" key="9">
    <source>
        <dbReference type="ARBA" id="ARBA00023136"/>
    </source>
</evidence>
<proteinExistence type="inferred from homology"/>
<keyword evidence="13" id="KW-1185">Reference proteome</keyword>
<dbReference type="OrthoDB" id="9789241at2"/>
<dbReference type="InterPro" id="IPR023011">
    <property type="entry name" value="ATP_synth_F0_asu_AS"/>
</dbReference>
<feature type="transmembrane region" description="Helical" evidence="11">
    <location>
        <begin position="103"/>
        <end position="125"/>
    </location>
</feature>
<dbReference type="Pfam" id="PF00119">
    <property type="entry name" value="ATP-synt_A"/>
    <property type="match status" value="1"/>
</dbReference>
<dbReference type="InterPro" id="IPR035908">
    <property type="entry name" value="F0_ATP_A_sf"/>
</dbReference>
<keyword evidence="8" id="KW-0406">Ion transport</keyword>
<feature type="transmembrane region" description="Helical" evidence="11">
    <location>
        <begin position="78"/>
        <end position="97"/>
    </location>
</feature>
<dbReference type="KEGG" id="mcou:NCTC10179_00747"/>